<dbReference type="InterPro" id="IPR058240">
    <property type="entry name" value="rSAM_sf"/>
</dbReference>
<dbReference type="EMBL" id="LAZR01008172">
    <property type="protein sequence ID" value="KKM80498.1"/>
    <property type="molecule type" value="Genomic_DNA"/>
</dbReference>
<dbReference type="InterPro" id="IPR007197">
    <property type="entry name" value="rSAM"/>
</dbReference>
<reference evidence="8" key="1">
    <citation type="journal article" date="2015" name="Nature">
        <title>Complex archaea that bridge the gap between prokaryotes and eukaryotes.</title>
        <authorList>
            <person name="Spang A."/>
            <person name="Saw J.H."/>
            <person name="Jorgensen S.L."/>
            <person name="Zaremba-Niedzwiedzka K."/>
            <person name="Martijn J."/>
            <person name="Lind A.E."/>
            <person name="van Eijk R."/>
            <person name="Schleper C."/>
            <person name="Guy L."/>
            <person name="Ettema T.J."/>
        </authorList>
    </citation>
    <scope>NUCLEOTIDE SEQUENCE</scope>
</reference>
<evidence type="ECO:0000256" key="3">
    <source>
        <dbReference type="ARBA" id="ARBA00022723"/>
    </source>
</evidence>
<dbReference type="PANTHER" id="PTHR43273:SF3">
    <property type="entry name" value="ANAEROBIC SULFATASE-MATURATING ENZYME HOMOLOG ASLB-RELATED"/>
    <property type="match status" value="1"/>
</dbReference>
<evidence type="ECO:0000259" key="7">
    <source>
        <dbReference type="Pfam" id="PF04055"/>
    </source>
</evidence>
<evidence type="ECO:0000256" key="1">
    <source>
        <dbReference type="ARBA" id="ARBA00001966"/>
    </source>
</evidence>
<keyword evidence="2" id="KW-0949">S-adenosyl-L-methionine</keyword>
<dbReference type="SFLD" id="SFLDG01067">
    <property type="entry name" value="SPASM/twitch_domain_containing"/>
    <property type="match status" value="1"/>
</dbReference>
<feature type="domain" description="Radical SAM core" evidence="7">
    <location>
        <begin position="10"/>
        <end position="117"/>
    </location>
</feature>
<dbReference type="SFLD" id="SFLDS00029">
    <property type="entry name" value="Radical_SAM"/>
    <property type="match status" value="1"/>
</dbReference>
<evidence type="ECO:0000313" key="8">
    <source>
        <dbReference type="EMBL" id="KKM80498.1"/>
    </source>
</evidence>
<proteinExistence type="inferred from homology"/>
<dbReference type="SUPFAM" id="SSF102114">
    <property type="entry name" value="Radical SAM enzymes"/>
    <property type="match status" value="1"/>
</dbReference>
<sequence>MNFISPWIHTTEQCNLRCHYCYVKGNAVMSPDIYDKLGVLLLNAPTNKRHLRFAGGEPLLVFDIWEPFARRMLKHSGTTVEVLTNLRAVPDSFWEFAELDSVNISISIDNGKTVKVLDKSMNEKLKRIRNPWILTTVTKENVEDLNVLAAFIGMNNYGWSITTDYFGATTPHWEVLSESLLGVVSVLKEFDYDFTKISFNNFSVKPSFSGCRAGNEMFAVAPNGNIYRCQTEIGKPCEIGNVHDGYTPKGMCAKKECDGCSVSGFCHGWCPLYYKTPNPMCNVIKLFANDVLKEVKKHAK</sequence>
<dbReference type="GO" id="GO:0016491">
    <property type="term" value="F:oxidoreductase activity"/>
    <property type="evidence" value="ECO:0007669"/>
    <property type="project" value="InterPro"/>
</dbReference>
<evidence type="ECO:0000256" key="4">
    <source>
        <dbReference type="ARBA" id="ARBA00023004"/>
    </source>
</evidence>
<dbReference type="InterPro" id="IPR013785">
    <property type="entry name" value="Aldolase_TIM"/>
</dbReference>
<protein>
    <recommendedName>
        <fullName evidence="7">Radical SAM core domain-containing protein</fullName>
    </recommendedName>
</protein>
<comment type="similarity">
    <text evidence="6">Belongs to the radical SAM superfamily. Anaerobic sulfatase-maturating enzyme family.</text>
</comment>
<organism evidence="8">
    <name type="scientific">marine sediment metagenome</name>
    <dbReference type="NCBI Taxonomy" id="412755"/>
    <lineage>
        <taxon>unclassified sequences</taxon>
        <taxon>metagenomes</taxon>
        <taxon>ecological metagenomes</taxon>
    </lineage>
</organism>
<dbReference type="GO" id="GO:0051536">
    <property type="term" value="F:iron-sulfur cluster binding"/>
    <property type="evidence" value="ECO:0007669"/>
    <property type="project" value="UniProtKB-KW"/>
</dbReference>
<comment type="cofactor">
    <cofactor evidence="1">
        <name>[4Fe-4S] cluster</name>
        <dbReference type="ChEBI" id="CHEBI:49883"/>
    </cofactor>
</comment>
<accession>A0A0F9KEX0</accession>
<keyword evidence="5" id="KW-0411">Iron-sulfur</keyword>
<name>A0A0F9KEX0_9ZZZZ</name>
<comment type="caution">
    <text evidence="8">The sequence shown here is derived from an EMBL/GenBank/DDBJ whole genome shotgun (WGS) entry which is preliminary data.</text>
</comment>
<dbReference type="PANTHER" id="PTHR43273">
    <property type="entry name" value="ANAEROBIC SULFATASE-MATURATING ENZYME HOMOLOG ASLB-RELATED"/>
    <property type="match status" value="1"/>
</dbReference>
<keyword evidence="3" id="KW-0479">Metal-binding</keyword>
<dbReference type="AlphaFoldDB" id="A0A0F9KEX0"/>
<gene>
    <name evidence="8" type="ORF">LCGC14_1339210</name>
</gene>
<keyword evidence="4" id="KW-0408">Iron</keyword>
<dbReference type="Gene3D" id="3.20.20.70">
    <property type="entry name" value="Aldolase class I"/>
    <property type="match status" value="1"/>
</dbReference>
<evidence type="ECO:0000256" key="5">
    <source>
        <dbReference type="ARBA" id="ARBA00023014"/>
    </source>
</evidence>
<dbReference type="GO" id="GO:0046872">
    <property type="term" value="F:metal ion binding"/>
    <property type="evidence" value="ECO:0007669"/>
    <property type="project" value="UniProtKB-KW"/>
</dbReference>
<dbReference type="NCBIfam" id="TIGR04085">
    <property type="entry name" value="rSAM_more_4Fe4S"/>
    <property type="match status" value="1"/>
</dbReference>
<evidence type="ECO:0000256" key="2">
    <source>
        <dbReference type="ARBA" id="ARBA00022691"/>
    </source>
</evidence>
<dbReference type="InterPro" id="IPR023867">
    <property type="entry name" value="Sulphatase_maturase_rSAM"/>
</dbReference>
<evidence type="ECO:0000256" key="6">
    <source>
        <dbReference type="ARBA" id="ARBA00023601"/>
    </source>
</evidence>
<dbReference type="InterPro" id="IPR023885">
    <property type="entry name" value="4Fe4S-binding_SPASM_dom"/>
</dbReference>
<dbReference type="CDD" id="cd01335">
    <property type="entry name" value="Radical_SAM"/>
    <property type="match status" value="1"/>
</dbReference>
<dbReference type="Pfam" id="PF04055">
    <property type="entry name" value="Radical_SAM"/>
    <property type="match status" value="1"/>
</dbReference>